<reference evidence="2 3" key="1">
    <citation type="submission" date="2019-07" db="EMBL/GenBank/DDBJ databases">
        <title>New species of Amycolatopsis and Streptomyces.</title>
        <authorList>
            <person name="Duangmal K."/>
            <person name="Teo W.F.A."/>
            <person name="Lipun K."/>
        </authorList>
    </citation>
    <scope>NUCLEOTIDE SEQUENCE [LARGE SCALE GENOMIC DNA]</scope>
    <source>
        <strain evidence="2 3">NBRC 106415</strain>
    </source>
</reference>
<dbReference type="Pfam" id="PF07212">
    <property type="entry name" value="Hyaluronidase_1"/>
    <property type="match status" value="1"/>
</dbReference>
<feature type="chain" id="PRO_5024280637" evidence="1">
    <location>
        <begin position="28"/>
        <end position="244"/>
    </location>
</feature>
<dbReference type="GO" id="GO:0045227">
    <property type="term" value="P:capsule polysaccharide biosynthetic process"/>
    <property type="evidence" value="ECO:0007669"/>
    <property type="project" value="InterPro"/>
</dbReference>
<protein>
    <submittedName>
        <fullName evidence="2">Hyaluronoglucosaminidase</fullName>
    </submittedName>
</protein>
<dbReference type="PROSITE" id="PS51318">
    <property type="entry name" value="TAT"/>
    <property type="match status" value="1"/>
</dbReference>
<accession>A0A5N8XJD2</accession>
<evidence type="ECO:0000256" key="1">
    <source>
        <dbReference type="SAM" id="SignalP"/>
    </source>
</evidence>
<dbReference type="GO" id="GO:0004415">
    <property type="term" value="F:hyalurononglucosaminidase activity"/>
    <property type="evidence" value="ECO:0007669"/>
    <property type="project" value="InterPro"/>
</dbReference>
<keyword evidence="1" id="KW-0732">Signal</keyword>
<dbReference type="Proteomes" id="UP000400924">
    <property type="component" value="Unassembled WGS sequence"/>
</dbReference>
<gene>
    <name evidence="2" type="ORF">FNH08_20970</name>
</gene>
<keyword evidence="3" id="KW-1185">Reference proteome</keyword>
<dbReference type="EMBL" id="VJZC01000147">
    <property type="protein sequence ID" value="MPY59549.1"/>
    <property type="molecule type" value="Genomic_DNA"/>
</dbReference>
<feature type="signal peptide" evidence="1">
    <location>
        <begin position="1"/>
        <end position="27"/>
    </location>
</feature>
<organism evidence="2 3">
    <name type="scientific">Streptomyces spongiae</name>
    <dbReference type="NCBI Taxonomy" id="565072"/>
    <lineage>
        <taxon>Bacteria</taxon>
        <taxon>Bacillati</taxon>
        <taxon>Actinomycetota</taxon>
        <taxon>Actinomycetes</taxon>
        <taxon>Kitasatosporales</taxon>
        <taxon>Streptomycetaceae</taxon>
        <taxon>Streptomyces</taxon>
    </lineage>
</organism>
<dbReference type="InterPro" id="IPR009860">
    <property type="entry name" value="Hyaluronidase_bac"/>
</dbReference>
<dbReference type="RefSeq" id="WP_322724988.1">
    <property type="nucleotide sequence ID" value="NZ_VJZC01000147.1"/>
</dbReference>
<evidence type="ECO:0000313" key="2">
    <source>
        <dbReference type="EMBL" id="MPY59549.1"/>
    </source>
</evidence>
<dbReference type="AlphaFoldDB" id="A0A5N8XJD2"/>
<dbReference type="SUPFAM" id="SSF69349">
    <property type="entry name" value="Phage fibre proteins"/>
    <property type="match status" value="1"/>
</dbReference>
<evidence type="ECO:0000313" key="3">
    <source>
        <dbReference type="Proteomes" id="UP000400924"/>
    </source>
</evidence>
<comment type="caution">
    <text evidence="2">The sequence shown here is derived from an EMBL/GenBank/DDBJ whole genome shotgun (WGS) entry which is preliminary data.</text>
</comment>
<name>A0A5N8XJD2_9ACTN</name>
<proteinExistence type="predicted"/>
<sequence>MPLARRLFLGGFTAGAVTVVASGTAGAAESAGDVTTFDGPVVAEKFSTNATAESAFFKTTSETAHAVTVYQAGTAGTGAALNVVSDNPGTSAMYLSGTETGRGTLKIAHRGYAHGSDKNSAALSIDLQTAGTAAQGIFLTATNGATTGNLIVLRNNEGLDDFVVKGTGRIGVGIDRAATPRAQVHIVQPSGAPAGLLVEGVVRIADAETVPTSVDSAGGGSLYAVNGQLVWRGSQGTVTRLAPA</sequence>
<dbReference type="InterPro" id="IPR006311">
    <property type="entry name" value="TAT_signal"/>
</dbReference>